<sequence>MHSAAQVTLSETVPRSQPSISVLVLSSPSPPSFDTAFLSQRQQTRSTVEHSIFEANYISVTSNEVALDEEEMDNFLPDAHWTSSRVVSPVRYITPSPLDPPQ</sequence>
<dbReference type="Proteomes" id="UP000234681">
    <property type="component" value="Chromosome 4"/>
</dbReference>
<evidence type="ECO:0000313" key="2">
    <source>
        <dbReference type="Proteomes" id="UP000234681"/>
    </source>
</evidence>
<reference evidence="2" key="1">
    <citation type="submission" date="2005-09" db="EMBL/GenBank/DDBJ databases">
        <authorList>
            <person name="Mural R.J."/>
            <person name="Li P.W."/>
            <person name="Adams M.D."/>
            <person name="Amanatides P.G."/>
            <person name="Baden-Tillson H."/>
            <person name="Barnstead M."/>
            <person name="Chin S.H."/>
            <person name="Dew I."/>
            <person name="Evans C.A."/>
            <person name="Ferriera S."/>
            <person name="Flanigan M."/>
            <person name="Fosler C."/>
            <person name="Glodek A."/>
            <person name="Gu Z."/>
            <person name="Holt R.A."/>
            <person name="Jennings D."/>
            <person name="Kraft C.L."/>
            <person name="Lu F."/>
            <person name="Nguyen T."/>
            <person name="Nusskern D.R."/>
            <person name="Pfannkoch C.M."/>
            <person name="Sitter C."/>
            <person name="Sutton G.G."/>
            <person name="Venter J.C."/>
            <person name="Wang Z."/>
            <person name="Woodage T."/>
            <person name="Zheng X.H."/>
            <person name="Zhong F."/>
        </authorList>
    </citation>
    <scope>NUCLEOTIDE SEQUENCE [LARGE SCALE GENOMIC DNA]</scope>
    <source>
        <strain>BN</strain>
        <strain evidence="2">Sprague-Dawley</strain>
    </source>
</reference>
<proteinExistence type="predicted"/>
<gene>
    <name evidence="1" type="ORF">rCG_28108</name>
</gene>
<name>A6IER4_RAT</name>
<feature type="non-terminal residue" evidence="1">
    <location>
        <position position="102"/>
    </location>
</feature>
<dbReference type="AlphaFoldDB" id="A6IER4"/>
<accession>A6IER4</accession>
<organism evidence="1 2">
    <name type="scientific">Rattus norvegicus</name>
    <name type="common">Rat</name>
    <dbReference type="NCBI Taxonomy" id="10116"/>
    <lineage>
        <taxon>Eukaryota</taxon>
        <taxon>Metazoa</taxon>
        <taxon>Chordata</taxon>
        <taxon>Craniata</taxon>
        <taxon>Vertebrata</taxon>
        <taxon>Euteleostomi</taxon>
        <taxon>Mammalia</taxon>
        <taxon>Eutheria</taxon>
        <taxon>Euarchontoglires</taxon>
        <taxon>Glires</taxon>
        <taxon>Rodentia</taxon>
        <taxon>Myomorpha</taxon>
        <taxon>Muroidea</taxon>
        <taxon>Muridae</taxon>
        <taxon>Murinae</taxon>
        <taxon>Rattus</taxon>
    </lineage>
</organism>
<protein>
    <submittedName>
        <fullName evidence="1">RCG28108</fullName>
    </submittedName>
</protein>
<dbReference type="EMBL" id="CH473959">
    <property type="protein sequence ID" value="EDM15351.1"/>
    <property type="molecule type" value="Genomic_DNA"/>
</dbReference>
<evidence type="ECO:0000313" key="1">
    <source>
        <dbReference type="EMBL" id="EDM15351.1"/>
    </source>
</evidence>